<name>A0A0S2MY78_9CAUD</name>
<accession>A0A0S2MY78</accession>
<keyword evidence="1" id="KW-1133">Transmembrane helix</keyword>
<keyword evidence="1" id="KW-0812">Transmembrane</keyword>
<reference evidence="2 3" key="1">
    <citation type="submission" date="2015-10" db="EMBL/GenBank/DDBJ databases">
        <authorList>
            <person name="Gilbert D.G."/>
        </authorList>
    </citation>
    <scope>NUCLEOTIDE SEQUENCE [LARGE SCALE GENOMIC DNA]</scope>
</reference>
<dbReference type="KEGG" id="vg:26643022"/>
<evidence type="ECO:0000313" key="2">
    <source>
        <dbReference type="EMBL" id="ALO80918.1"/>
    </source>
</evidence>
<evidence type="ECO:0000256" key="1">
    <source>
        <dbReference type="SAM" id="Phobius"/>
    </source>
</evidence>
<keyword evidence="3" id="KW-1185">Reference proteome</keyword>
<feature type="transmembrane region" description="Helical" evidence="1">
    <location>
        <begin position="12"/>
        <end position="32"/>
    </location>
</feature>
<dbReference type="Proteomes" id="UP000202117">
    <property type="component" value="Segment"/>
</dbReference>
<proteinExistence type="predicted"/>
<dbReference type="GeneID" id="26643022"/>
<evidence type="ECO:0000313" key="3">
    <source>
        <dbReference type="Proteomes" id="UP000202117"/>
    </source>
</evidence>
<protein>
    <submittedName>
        <fullName evidence="2">Uncharacterized protein</fullName>
    </submittedName>
</protein>
<keyword evidence="1" id="KW-0472">Membrane</keyword>
<organism evidence="2 3">
    <name type="scientific">Enterococcus phage vB_EfaS_IME196</name>
    <dbReference type="NCBI Taxonomy" id="1747289"/>
    <lineage>
        <taxon>Viruses</taxon>
        <taxon>Duplodnaviria</taxon>
        <taxon>Heunggongvirae</taxon>
        <taxon>Uroviricota</taxon>
        <taxon>Caudoviricetes</taxon>
        <taxon>Efquatrovirus</taxon>
        <taxon>Efquatrovirus IME196</taxon>
    </lineage>
</organism>
<dbReference type="EMBL" id="KT932701">
    <property type="protein sequence ID" value="ALO80918.1"/>
    <property type="molecule type" value="Genomic_DNA"/>
</dbReference>
<dbReference type="RefSeq" id="YP_009216637.1">
    <property type="nucleotide sequence ID" value="NC_028990.1"/>
</dbReference>
<sequence length="37" mass="4449">MILKLLNWRQFKMALFGLVFVTIGIWGTYNIIKYIED</sequence>